<proteinExistence type="predicted"/>
<feature type="non-terminal residue" evidence="2">
    <location>
        <position position="1"/>
    </location>
</feature>
<protein>
    <submittedName>
        <fullName evidence="2">Uncharacterized protein</fullName>
    </submittedName>
</protein>
<evidence type="ECO:0000256" key="1">
    <source>
        <dbReference type="SAM" id="MobiDB-lite"/>
    </source>
</evidence>
<feature type="non-terminal residue" evidence="2">
    <location>
        <position position="123"/>
    </location>
</feature>
<feature type="region of interest" description="Disordered" evidence="1">
    <location>
        <begin position="1"/>
        <end position="111"/>
    </location>
</feature>
<dbReference type="AlphaFoldDB" id="A0A6J4JHL1"/>
<evidence type="ECO:0000313" key="2">
    <source>
        <dbReference type="EMBL" id="CAA9276507.1"/>
    </source>
</evidence>
<feature type="compositionally biased region" description="Gly residues" evidence="1">
    <location>
        <begin position="88"/>
        <end position="101"/>
    </location>
</feature>
<sequence length="123" mass="13023">GPPPDPVTADGGRPCRPRRRLPGRPRPRRPAARVPRPIIHHPGVRTHDRGAGPGHRPGPGGHRSRQGRPPPGRADRRAGGRGRCPLRLGGGDQGPSLAGGGHPERPLRRQLGAVLLPGRRLGL</sequence>
<feature type="compositionally biased region" description="Basic residues" evidence="1">
    <location>
        <begin position="15"/>
        <end position="31"/>
    </location>
</feature>
<organism evidence="2">
    <name type="scientific">uncultured Acidimicrobiales bacterium</name>
    <dbReference type="NCBI Taxonomy" id="310071"/>
    <lineage>
        <taxon>Bacteria</taxon>
        <taxon>Bacillati</taxon>
        <taxon>Actinomycetota</taxon>
        <taxon>Acidimicrobiia</taxon>
        <taxon>Acidimicrobiales</taxon>
        <taxon>environmental samples</taxon>
    </lineage>
</organism>
<name>A0A6J4JHL1_9ACTN</name>
<accession>A0A6J4JHL1</accession>
<gene>
    <name evidence="2" type="ORF">AVDCRST_MAG76-3713</name>
</gene>
<feature type="compositionally biased region" description="Gly residues" evidence="1">
    <location>
        <begin position="51"/>
        <end position="61"/>
    </location>
</feature>
<dbReference type="EMBL" id="CADCSZ010000219">
    <property type="protein sequence ID" value="CAA9276507.1"/>
    <property type="molecule type" value="Genomic_DNA"/>
</dbReference>
<reference evidence="2" key="1">
    <citation type="submission" date="2020-02" db="EMBL/GenBank/DDBJ databases">
        <authorList>
            <person name="Meier V. D."/>
        </authorList>
    </citation>
    <scope>NUCLEOTIDE SEQUENCE</scope>
    <source>
        <strain evidence="2">AVDCRST_MAG76</strain>
    </source>
</reference>